<accession>A0A8T3VA28</accession>
<evidence type="ECO:0000313" key="2">
    <source>
        <dbReference type="EMBL" id="MBE6504908.1"/>
    </source>
</evidence>
<dbReference type="NCBIfam" id="TIGR00702">
    <property type="entry name" value="YcaO-type kinase domain"/>
    <property type="match status" value="1"/>
</dbReference>
<name>A0A8T3VA28_9EURY</name>
<dbReference type="PANTHER" id="PTHR37809:SF1">
    <property type="entry name" value="RIBOSOMAL PROTEIN S12 METHYLTHIOTRANSFERASE ACCESSORY FACTOR YCAO"/>
    <property type="match status" value="1"/>
</dbReference>
<dbReference type="NCBIfam" id="TIGR03266">
    <property type="entry name" value="methan_mark_1"/>
    <property type="match status" value="1"/>
</dbReference>
<dbReference type="RefSeq" id="WP_303736551.1">
    <property type="nucleotide sequence ID" value="NZ_SUTE01000031.1"/>
</dbReference>
<evidence type="ECO:0000313" key="3">
    <source>
        <dbReference type="Proteomes" id="UP000762703"/>
    </source>
</evidence>
<dbReference type="Pfam" id="PF02624">
    <property type="entry name" value="YcaO"/>
    <property type="match status" value="1"/>
</dbReference>
<dbReference type="Gene3D" id="3.30.160.660">
    <property type="match status" value="1"/>
</dbReference>
<sequence length="401" mass="45061">MTSKEIKYFKGTHRIIPPSETIENNEDKCKTAGITRITEITHLDRIGLPVFSAIRPTSQDGAISIYGGKGISVEHAKASAMMEGFERYSAEKQDENLVTGTVSEISSKGNIIDIESLNLPKDFKKENLNLMKLEWNLCHDLITDEDYYVPSNAIYHPYVLEDNACQNLFKSNTNGLASGNSLDEAILHGMFEVIERDAWSIFELTHKNSSQIDLDSIDSEVVNDALSKFSENEINIKLMDLTADVNVPTIAASSDDTLLKDAGLLTLGIGTHLDPEVAILRALTEVAQSRATQIHGAREDTVRADFARTAGYERMKRINKHYFEDEDKKINLSDIENRSTDSITKDIDIVLEELKVNDIEHVLYYDLTRPELDVNVVRVVIPTMELYSIDPSRAGYRFLRV</sequence>
<dbReference type="AlphaFoldDB" id="A0A8T3VA28"/>
<protein>
    <submittedName>
        <fullName evidence="2">YcaO-related McrA-glycine thioamidation protein</fullName>
    </submittedName>
</protein>
<evidence type="ECO:0000259" key="1">
    <source>
        <dbReference type="PROSITE" id="PS51664"/>
    </source>
</evidence>
<dbReference type="PANTHER" id="PTHR37809">
    <property type="entry name" value="RIBOSOMAL PROTEIN S12 METHYLTHIOTRANSFERASE ACCESSORY FACTOR YCAO"/>
    <property type="match status" value="1"/>
</dbReference>
<dbReference type="InterPro" id="IPR017667">
    <property type="entry name" value="Methan_mark_1"/>
</dbReference>
<dbReference type="InterPro" id="IPR003776">
    <property type="entry name" value="YcaO-like_dom"/>
</dbReference>
<reference evidence="2" key="1">
    <citation type="submission" date="2019-04" db="EMBL/GenBank/DDBJ databases">
        <title>Evolution of Biomass-Degrading Anaerobic Consortia Revealed by Metagenomics.</title>
        <authorList>
            <person name="Peng X."/>
        </authorList>
    </citation>
    <scope>NUCLEOTIDE SEQUENCE</scope>
    <source>
        <strain evidence="2">SIG12</strain>
    </source>
</reference>
<organism evidence="2 3">
    <name type="scientific">Methanobrevibacter millerae</name>
    <dbReference type="NCBI Taxonomy" id="230361"/>
    <lineage>
        <taxon>Archaea</taxon>
        <taxon>Methanobacteriati</taxon>
        <taxon>Methanobacteriota</taxon>
        <taxon>Methanomada group</taxon>
        <taxon>Methanobacteria</taxon>
        <taxon>Methanobacteriales</taxon>
        <taxon>Methanobacteriaceae</taxon>
        <taxon>Methanobrevibacter</taxon>
    </lineage>
</organism>
<dbReference type="PROSITE" id="PS51664">
    <property type="entry name" value="YCAO"/>
    <property type="match status" value="1"/>
</dbReference>
<dbReference type="EMBL" id="SUTE01000031">
    <property type="protein sequence ID" value="MBE6504908.1"/>
    <property type="molecule type" value="Genomic_DNA"/>
</dbReference>
<dbReference type="Proteomes" id="UP000762703">
    <property type="component" value="Unassembled WGS sequence"/>
</dbReference>
<feature type="domain" description="YcaO" evidence="1">
    <location>
        <begin position="68"/>
        <end position="401"/>
    </location>
</feature>
<proteinExistence type="predicted"/>
<comment type="caution">
    <text evidence="2">The sequence shown here is derived from an EMBL/GenBank/DDBJ whole genome shotgun (WGS) entry which is preliminary data.</text>
</comment>
<gene>
    <name evidence="2" type="ORF">E7Z73_04050</name>
</gene>